<dbReference type="EMBL" id="LGRN01000468">
    <property type="protein sequence ID" value="OJD11942.1"/>
    <property type="molecule type" value="Genomic_DNA"/>
</dbReference>
<name>A0A1J9P757_9EURO</name>
<dbReference type="OrthoDB" id="4186330at2759"/>
<organism evidence="2 3">
    <name type="scientific">Emergomyces pasteurianus Ep9510</name>
    <dbReference type="NCBI Taxonomy" id="1447872"/>
    <lineage>
        <taxon>Eukaryota</taxon>
        <taxon>Fungi</taxon>
        <taxon>Dikarya</taxon>
        <taxon>Ascomycota</taxon>
        <taxon>Pezizomycotina</taxon>
        <taxon>Eurotiomycetes</taxon>
        <taxon>Eurotiomycetidae</taxon>
        <taxon>Onygenales</taxon>
        <taxon>Ajellomycetaceae</taxon>
        <taxon>Emergomyces</taxon>
    </lineage>
</organism>
<evidence type="ECO:0000313" key="2">
    <source>
        <dbReference type="EMBL" id="OJD11942.1"/>
    </source>
</evidence>
<sequence>MFEDFSFSSPRGEGRSTLTPKYNEDMVAACDSGGISPLSSRCPSPVPFRRNSKDHPLFPRHWRQPFKLGPAPAPTSIPYNYSDGPRLSIGTLTKKLHAQSLDNDASSDSDEASPLPITPPCSTHSGMPPIWLENEPLSPSYREHDDNFAWAGPSPTSTPSFIDSRRSSLSGGNISIYSTQYAPITTQDPEQFSSLRQHRENLALLQCTAKTVAETVKIALLLEGNDRLCFNEIDEERHPSSLTHLPLSRKRSSFSNNHNQKSSRRSLTEPTLKSKLSMSHISKVEKPRHFPQSFSQSSGFRKAAKSPQGLRRRSLVLAAVTAMAEAEDVRQDKRDCGVGDIQKENPRNWGSDT</sequence>
<dbReference type="VEuPathDB" id="FungiDB:AJ78_07391"/>
<keyword evidence="3" id="KW-1185">Reference proteome</keyword>
<protein>
    <submittedName>
        <fullName evidence="2">Uncharacterized protein</fullName>
    </submittedName>
</protein>
<evidence type="ECO:0000313" key="3">
    <source>
        <dbReference type="Proteomes" id="UP000182235"/>
    </source>
</evidence>
<feature type="region of interest" description="Disordered" evidence="1">
    <location>
        <begin position="239"/>
        <end position="307"/>
    </location>
</feature>
<feature type="region of interest" description="Disordered" evidence="1">
    <location>
        <begin position="99"/>
        <end position="138"/>
    </location>
</feature>
<gene>
    <name evidence="2" type="ORF">AJ78_07391</name>
</gene>
<dbReference type="Proteomes" id="UP000182235">
    <property type="component" value="Unassembled WGS sequence"/>
</dbReference>
<feature type="region of interest" description="Disordered" evidence="1">
    <location>
        <begin position="1"/>
        <end position="20"/>
    </location>
</feature>
<reference evidence="2 3" key="1">
    <citation type="submission" date="2015-07" db="EMBL/GenBank/DDBJ databases">
        <title>Emmonsia species relationships and genome sequence.</title>
        <authorList>
            <consortium name="The Broad Institute Genomics Platform"/>
            <person name="Cuomo C.A."/>
            <person name="Munoz J.F."/>
            <person name="Imamovic A."/>
            <person name="Priest M.E."/>
            <person name="Young S."/>
            <person name="Clay O.K."/>
            <person name="McEwen J.G."/>
        </authorList>
    </citation>
    <scope>NUCLEOTIDE SEQUENCE [LARGE SCALE GENOMIC DNA]</scope>
    <source>
        <strain evidence="2 3">UAMH 9510</strain>
    </source>
</reference>
<comment type="caution">
    <text evidence="2">The sequence shown here is derived from an EMBL/GenBank/DDBJ whole genome shotgun (WGS) entry which is preliminary data.</text>
</comment>
<feature type="compositionally biased region" description="Polar residues" evidence="1">
    <location>
        <begin position="268"/>
        <end position="280"/>
    </location>
</feature>
<proteinExistence type="predicted"/>
<feature type="compositionally biased region" description="Basic and acidic residues" evidence="1">
    <location>
        <begin position="329"/>
        <end position="346"/>
    </location>
</feature>
<accession>A0A1J9P757</accession>
<dbReference type="AlphaFoldDB" id="A0A1J9P757"/>
<evidence type="ECO:0000256" key="1">
    <source>
        <dbReference type="SAM" id="MobiDB-lite"/>
    </source>
</evidence>
<feature type="region of interest" description="Disordered" evidence="1">
    <location>
        <begin position="329"/>
        <end position="353"/>
    </location>
</feature>
<feature type="region of interest" description="Disordered" evidence="1">
    <location>
        <begin position="39"/>
        <end position="63"/>
    </location>
</feature>